<name>A0A1B6E9R0_9HEMI</name>
<feature type="compositionally biased region" description="Polar residues" evidence="1">
    <location>
        <begin position="139"/>
        <end position="164"/>
    </location>
</feature>
<sequence>MADSPPQSTSDSGEKSKKENFDPVLYKERFQTILSYKKFIEDVICSLKISNDISRKPQLMKMEMLHKILYNPNKILKLKTIRRCEEVLKGLKEKIESAPQILINDKLDTLSWIGDNLCSSSAEVIISDDICNKPKEDMNISNQTEKSSSLDTTNPESSINSPNKYSEETVIKKCSIKQTEDDILPSELSLPCQTLQKTANSKNSTQANAINLPNVNKPKAISLKDCQQKRQESSDNSSLTNIESNLTTAKTTSNSSTQKDVGHNQFLTDVKKNNHGITSDKVDSSEKTHEVTSGKVNSPKNINHEITSD</sequence>
<dbReference type="Pfam" id="PF21538">
    <property type="entry name" value="Med15_M"/>
    <property type="match status" value="1"/>
</dbReference>
<proteinExistence type="predicted"/>
<feature type="region of interest" description="Disordered" evidence="1">
    <location>
        <begin position="225"/>
        <end position="309"/>
    </location>
</feature>
<organism evidence="3">
    <name type="scientific">Clastoptera arizonana</name>
    <name type="common">Arizona spittle bug</name>
    <dbReference type="NCBI Taxonomy" id="38151"/>
    <lineage>
        <taxon>Eukaryota</taxon>
        <taxon>Metazoa</taxon>
        <taxon>Ecdysozoa</taxon>
        <taxon>Arthropoda</taxon>
        <taxon>Hexapoda</taxon>
        <taxon>Insecta</taxon>
        <taxon>Pterygota</taxon>
        <taxon>Neoptera</taxon>
        <taxon>Paraneoptera</taxon>
        <taxon>Hemiptera</taxon>
        <taxon>Auchenorrhyncha</taxon>
        <taxon>Cercopoidea</taxon>
        <taxon>Clastopteridae</taxon>
        <taxon>Clastoptera</taxon>
    </lineage>
</organism>
<accession>A0A1B6E9R0</accession>
<feature type="region of interest" description="Disordered" evidence="1">
    <location>
        <begin position="136"/>
        <end position="164"/>
    </location>
</feature>
<feature type="compositionally biased region" description="Polar residues" evidence="1">
    <location>
        <begin position="234"/>
        <end position="259"/>
    </location>
</feature>
<reference evidence="3" key="1">
    <citation type="submission" date="2015-12" db="EMBL/GenBank/DDBJ databases">
        <title>De novo transcriptome assembly of four potential Pierce s Disease insect vectors from Arizona vineyards.</title>
        <authorList>
            <person name="Tassone E.E."/>
        </authorList>
    </citation>
    <scope>NUCLEOTIDE SEQUENCE</scope>
</reference>
<dbReference type="EMBL" id="GEDC01002651">
    <property type="protein sequence ID" value="JAS34647.1"/>
    <property type="molecule type" value="Transcribed_RNA"/>
</dbReference>
<protein>
    <recommendedName>
        <fullName evidence="2">ARC105/Med15 mediator subunit central domain-containing protein</fullName>
    </recommendedName>
</protein>
<feature type="domain" description="ARC105/Med15 mediator subunit central" evidence="2">
    <location>
        <begin position="24"/>
        <end position="98"/>
    </location>
</feature>
<gene>
    <name evidence="3" type="ORF">g.20234</name>
</gene>
<feature type="non-terminal residue" evidence="3">
    <location>
        <position position="309"/>
    </location>
</feature>
<feature type="compositionally biased region" description="Basic and acidic residues" evidence="1">
    <location>
        <begin position="278"/>
        <end position="292"/>
    </location>
</feature>
<dbReference type="AlphaFoldDB" id="A0A1B6E9R0"/>
<evidence type="ECO:0000256" key="1">
    <source>
        <dbReference type="SAM" id="MobiDB-lite"/>
    </source>
</evidence>
<evidence type="ECO:0000313" key="3">
    <source>
        <dbReference type="EMBL" id="JAS34647.1"/>
    </source>
</evidence>
<evidence type="ECO:0000259" key="2">
    <source>
        <dbReference type="Pfam" id="PF21538"/>
    </source>
</evidence>
<dbReference type="InterPro" id="IPR048385">
    <property type="entry name" value="Med15_central"/>
</dbReference>